<dbReference type="RefSeq" id="WP_277731595.1">
    <property type="nucleotide sequence ID" value="NZ_CP120733.1"/>
</dbReference>
<gene>
    <name evidence="2" type="ORF">P4S50_14890</name>
</gene>
<protein>
    <recommendedName>
        <fullName evidence="4">Zinc ribbon domain-containing protein</fullName>
    </recommendedName>
</protein>
<name>A0ABY8E9R0_9FIRM</name>
<evidence type="ECO:0000313" key="2">
    <source>
        <dbReference type="EMBL" id="WFD09662.1"/>
    </source>
</evidence>
<keyword evidence="1" id="KW-0812">Transmembrane</keyword>
<evidence type="ECO:0000256" key="1">
    <source>
        <dbReference type="SAM" id="Phobius"/>
    </source>
</evidence>
<dbReference type="Proteomes" id="UP001222800">
    <property type="component" value="Chromosome"/>
</dbReference>
<organism evidence="2 3">
    <name type="scientific">Tepidibacter hydrothermalis</name>
    <dbReference type="NCBI Taxonomy" id="3036126"/>
    <lineage>
        <taxon>Bacteria</taxon>
        <taxon>Bacillati</taxon>
        <taxon>Bacillota</taxon>
        <taxon>Clostridia</taxon>
        <taxon>Peptostreptococcales</taxon>
        <taxon>Peptostreptococcaceae</taxon>
        <taxon>Tepidibacter</taxon>
    </lineage>
</organism>
<dbReference type="EMBL" id="CP120733">
    <property type="protein sequence ID" value="WFD09662.1"/>
    <property type="molecule type" value="Genomic_DNA"/>
</dbReference>
<evidence type="ECO:0008006" key="4">
    <source>
        <dbReference type="Google" id="ProtNLM"/>
    </source>
</evidence>
<evidence type="ECO:0000313" key="3">
    <source>
        <dbReference type="Proteomes" id="UP001222800"/>
    </source>
</evidence>
<keyword evidence="3" id="KW-1185">Reference proteome</keyword>
<sequence>MKKKTFITGITACIALLFISLYYNQNYFLYSSGMCGSGMHGLRYMGLYYLAVIAIIALVFIMYFKKEEKKCSFCKSNIHETWNVCPYCENKLD</sequence>
<keyword evidence="1" id="KW-1133">Transmembrane helix</keyword>
<feature type="transmembrane region" description="Helical" evidence="1">
    <location>
        <begin position="45"/>
        <end position="64"/>
    </location>
</feature>
<feature type="transmembrane region" description="Helical" evidence="1">
    <location>
        <begin position="7"/>
        <end position="25"/>
    </location>
</feature>
<reference evidence="2 3" key="1">
    <citation type="submission" date="2023-03" db="EMBL/GenBank/DDBJ databases">
        <title>Complete genome sequence of Tepidibacter sp. SWIR-1, isolated from a deep-sea hydrothermal vent.</title>
        <authorList>
            <person name="Li X."/>
        </authorList>
    </citation>
    <scope>NUCLEOTIDE SEQUENCE [LARGE SCALE GENOMIC DNA]</scope>
    <source>
        <strain evidence="2 3">SWIR-1</strain>
    </source>
</reference>
<accession>A0ABY8E9R0</accession>
<proteinExistence type="predicted"/>
<keyword evidence="1" id="KW-0472">Membrane</keyword>